<evidence type="ECO:0000256" key="1">
    <source>
        <dbReference type="SAM" id="Phobius"/>
    </source>
</evidence>
<accession>A0A0P6VRS1</accession>
<feature type="domain" description="EamA" evidence="2">
    <location>
        <begin position="9"/>
        <end position="136"/>
    </location>
</feature>
<evidence type="ECO:0000313" key="4">
    <source>
        <dbReference type="Proteomes" id="UP000048984"/>
    </source>
</evidence>
<feature type="transmembrane region" description="Helical" evidence="1">
    <location>
        <begin position="180"/>
        <end position="198"/>
    </location>
</feature>
<dbReference type="Pfam" id="PF00892">
    <property type="entry name" value="EamA"/>
    <property type="match status" value="2"/>
</dbReference>
<feature type="transmembrane region" description="Helical" evidence="1">
    <location>
        <begin position="67"/>
        <end position="84"/>
    </location>
</feature>
<dbReference type="EMBL" id="LJYW01000001">
    <property type="protein sequence ID" value="KPL53890.1"/>
    <property type="molecule type" value="Genomic_DNA"/>
</dbReference>
<reference evidence="3 4" key="1">
    <citation type="submission" date="2015-09" db="EMBL/GenBank/DDBJ databases">
        <authorList>
            <person name="Jackson K.R."/>
            <person name="Lunt B.L."/>
            <person name="Fisher J.N.B."/>
            <person name="Gardner A.V."/>
            <person name="Bailey M.E."/>
            <person name="Deus L.M."/>
            <person name="Earl A.S."/>
            <person name="Gibby P.D."/>
            <person name="Hartmann K.A."/>
            <person name="Liu J.E."/>
            <person name="Manci A.M."/>
            <person name="Nielsen D.A."/>
            <person name="Solomon M.B."/>
            <person name="Breakwell D.P."/>
            <person name="Burnett S.H."/>
            <person name="Grose J.H."/>
        </authorList>
    </citation>
    <scope>NUCLEOTIDE SEQUENCE [LARGE SCALE GENOMIC DNA]</scope>
    <source>
        <strain evidence="3 4">16</strain>
    </source>
</reference>
<feature type="transmembrane region" description="Helical" evidence="1">
    <location>
        <begin position="35"/>
        <end position="55"/>
    </location>
</feature>
<feature type="transmembrane region" description="Helical" evidence="1">
    <location>
        <begin position="96"/>
        <end position="114"/>
    </location>
</feature>
<dbReference type="RefSeq" id="WP_054360055.1">
    <property type="nucleotide sequence ID" value="NZ_LJYW01000001.1"/>
</dbReference>
<feature type="transmembrane region" description="Helical" evidence="1">
    <location>
        <begin position="263"/>
        <end position="281"/>
    </location>
</feature>
<organism evidence="3 4">
    <name type="scientific">Prosthecodimorpha hirschii</name>
    <dbReference type="NCBI Taxonomy" id="665126"/>
    <lineage>
        <taxon>Bacteria</taxon>
        <taxon>Pseudomonadati</taxon>
        <taxon>Pseudomonadota</taxon>
        <taxon>Alphaproteobacteria</taxon>
        <taxon>Hyphomicrobiales</taxon>
        <taxon>Ancalomicrobiaceae</taxon>
        <taxon>Prosthecodimorpha</taxon>
    </lineage>
</organism>
<evidence type="ECO:0000313" key="3">
    <source>
        <dbReference type="EMBL" id="KPL53890.1"/>
    </source>
</evidence>
<dbReference type="SUPFAM" id="SSF103481">
    <property type="entry name" value="Multidrug resistance efflux transporter EmrE"/>
    <property type="match status" value="2"/>
</dbReference>
<reference evidence="3 4" key="2">
    <citation type="submission" date="2015-10" db="EMBL/GenBank/DDBJ databases">
        <title>Draft Genome Sequence of Prosthecomicrobium hirschii ATCC 27832.</title>
        <authorList>
            <person name="Daniel J."/>
            <person name="Givan S.A."/>
            <person name="Brun Y.V."/>
            <person name="Brown P.J."/>
        </authorList>
    </citation>
    <scope>NUCLEOTIDE SEQUENCE [LARGE SCALE GENOMIC DNA]</scope>
    <source>
        <strain evidence="3 4">16</strain>
    </source>
</reference>
<comment type="caution">
    <text evidence="3">The sequence shown here is derived from an EMBL/GenBank/DDBJ whole genome shotgun (WGS) entry which is preliminary data.</text>
</comment>
<feature type="transmembrane region" description="Helical" evidence="1">
    <location>
        <begin position="237"/>
        <end position="257"/>
    </location>
</feature>
<dbReference type="InterPro" id="IPR000620">
    <property type="entry name" value="EamA_dom"/>
</dbReference>
<keyword evidence="4" id="KW-1185">Reference proteome</keyword>
<name>A0A0P6VRS1_9HYPH</name>
<dbReference type="InterPro" id="IPR037185">
    <property type="entry name" value="EmrE-like"/>
</dbReference>
<dbReference type="PANTHER" id="PTHR22911">
    <property type="entry name" value="ACYL-MALONYL CONDENSING ENZYME-RELATED"/>
    <property type="match status" value="1"/>
</dbReference>
<proteinExistence type="predicted"/>
<protein>
    <recommendedName>
        <fullName evidence="2">EamA domain-containing protein</fullName>
    </recommendedName>
</protein>
<gene>
    <name evidence="3" type="ORF">ABB55_18125</name>
</gene>
<dbReference type="PANTHER" id="PTHR22911:SF76">
    <property type="entry name" value="EAMA DOMAIN-CONTAINING PROTEIN"/>
    <property type="match status" value="1"/>
</dbReference>
<feature type="transmembrane region" description="Helical" evidence="1">
    <location>
        <begin position="149"/>
        <end position="168"/>
    </location>
</feature>
<sequence>MTSRNVATLVGLSAVAMWATLGVLAAAAGPVPPFLTTALTFGLSGTLATLWLAATGRLGLLLQPAKVWLIGTGGLFGFHFFYFTSLQLAPKVEANLVNYCWPLLIVLFSGLLPGERLRLHHVIGAAIGLCGAAAIVTGGRGLVIEAAHIPGYAAAVVSALTWSSYSVVSRRLGAVPTEAVAGFCLATAVLSGLCHVALEQTVWPAGPGAWAALVGLGLFPVGLAFFVWDYGVKRGDIQVLGAVAYLSPLTSTLLLVAAGFGSFTPAIAVGAVAITAGALIASKDMLFGRRSAAGDGHGATATDA</sequence>
<dbReference type="Proteomes" id="UP000048984">
    <property type="component" value="Unassembled WGS sequence"/>
</dbReference>
<feature type="domain" description="EamA" evidence="2">
    <location>
        <begin position="150"/>
        <end position="281"/>
    </location>
</feature>
<keyword evidence="1" id="KW-0472">Membrane</keyword>
<evidence type="ECO:0000259" key="2">
    <source>
        <dbReference type="Pfam" id="PF00892"/>
    </source>
</evidence>
<feature type="transmembrane region" description="Helical" evidence="1">
    <location>
        <begin position="121"/>
        <end position="143"/>
    </location>
</feature>
<feature type="transmembrane region" description="Helical" evidence="1">
    <location>
        <begin position="210"/>
        <end position="230"/>
    </location>
</feature>
<keyword evidence="1" id="KW-0812">Transmembrane</keyword>
<dbReference type="AlphaFoldDB" id="A0A0P6VRS1"/>
<keyword evidence="1" id="KW-1133">Transmembrane helix</keyword>
<dbReference type="GO" id="GO:0016020">
    <property type="term" value="C:membrane"/>
    <property type="evidence" value="ECO:0007669"/>
    <property type="project" value="InterPro"/>
</dbReference>